<keyword evidence="4" id="KW-1185">Reference proteome</keyword>
<feature type="chain" id="PRO_5036209744" description="SCP domain-containing protein" evidence="1">
    <location>
        <begin position="20"/>
        <end position="246"/>
    </location>
</feature>
<feature type="signal peptide" evidence="1">
    <location>
        <begin position="1"/>
        <end position="19"/>
    </location>
</feature>
<dbReference type="SMART" id="SM00198">
    <property type="entry name" value="SCP"/>
    <property type="match status" value="1"/>
</dbReference>
<dbReference type="CDD" id="cd05380">
    <property type="entry name" value="CAP_euk"/>
    <property type="match status" value="1"/>
</dbReference>
<dbReference type="EMBL" id="LR901738">
    <property type="protein sequence ID" value="CAD7249293.1"/>
    <property type="molecule type" value="Genomic_DNA"/>
</dbReference>
<dbReference type="Pfam" id="PF00188">
    <property type="entry name" value="CAP"/>
    <property type="match status" value="1"/>
</dbReference>
<sequence>MKFLTAFLTFATMLVAALQEELVQTRAGNCPSPPLLAGYIGTSNCYPSSPISSCGSVPDYGVSAAEKDQIVYYFNYLRAWVASGKETRGSPGPQPTASNMRRMVWDERLAATAQGWANNCQFGHDRSECRNYGTSFKAAGQNIAWSWGTGAKDWWATILDWYNEVASFDSRSVSRYSFSMTTGHYSQLVWASTYAVGCGYVAYGGGNKLYVCNYGPSGNLQGATVYGVGTPCTCCQSSCTWGLLCD</sequence>
<evidence type="ECO:0000313" key="3">
    <source>
        <dbReference type="EMBL" id="CAD7249293.1"/>
    </source>
</evidence>
<dbReference type="InterPro" id="IPR035940">
    <property type="entry name" value="CAP_sf"/>
</dbReference>
<dbReference type="EMBL" id="CAJPEV010002221">
    <property type="protein sequence ID" value="CAG0896157.1"/>
    <property type="molecule type" value="Genomic_DNA"/>
</dbReference>
<dbReference type="AlphaFoldDB" id="A0A7R9A892"/>
<protein>
    <recommendedName>
        <fullName evidence="2">SCP domain-containing protein</fullName>
    </recommendedName>
</protein>
<dbReference type="PRINTS" id="PR00838">
    <property type="entry name" value="V5ALLERGEN"/>
</dbReference>
<dbReference type="PANTHER" id="PTHR10334">
    <property type="entry name" value="CYSTEINE-RICH SECRETORY PROTEIN-RELATED"/>
    <property type="match status" value="1"/>
</dbReference>
<evidence type="ECO:0000259" key="2">
    <source>
        <dbReference type="SMART" id="SM00198"/>
    </source>
</evidence>
<dbReference type="InterPro" id="IPR002413">
    <property type="entry name" value="V5_allergen-like"/>
</dbReference>
<dbReference type="PROSITE" id="PS01010">
    <property type="entry name" value="CRISP_2"/>
    <property type="match status" value="1"/>
</dbReference>
<dbReference type="InterPro" id="IPR001283">
    <property type="entry name" value="CRISP-related"/>
</dbReference>
<dbReference type="PROSITE" id="PS01009">
    <property type="entry name" value="CRISP_1"/>
    <property type="match status" value="1"/>
</dbReference>
<accession>A0A7R9A892</accession>
<dbReference type="SUPFAM" id="SSF55797">
    <property type="entry name" value="PR-1-like"/>
    <property type="match status" value="1"/>
</dbReference>
<dbReference type="OrthoDB" id="414826at2759"/>
<dbReference type="Proteomes" id="UP000677054">
    <property type="component" value="Unassembled WGS sequence"/>
</dbReference>
<name>A0A7R9A892_9CRUS</name>
<feature type="domain" description="SCP" evidence="2">
    <location>
        <begin position="65"/>
        <end position="222"/>
    </location>
</feature>
<reference evidence="3" key="1">
    <citation type="submission" date="2020-11" db="EMBL/GenBank/DDBJ databases">
        <authorList>
            <person name="Tran Van P."/>
        </authorList>
    </citation>
    <scope>NUCLEOTIDE SEQUENCE</scope>
</reference>
<organism evidence="3">
    <name type="scientific">Darwinula stevensoni</name>
    <dbReference type="NCBI Taxonomy" id="69355"/>
    <lineage>
        <taxon>Eukaryota</taxon>
        <taxon>Metazoa</taxon>
        <taxon>Ecdysozoa</taxon>
        <taxon>Arthropoda</taxon>
        <taxon>Crustacea</taxon>
        <taxon>Oligostraca</taxon>
        <taxon>Ostracoda</taxon>
        <taxon>Podocopa</taxon>
        <taxon>Podocopida</taxon>
        <taxon>Darwinulocopina</taxon>
        <taxon>Darwinuloidea</taxon>
        <taxon>Darwinulidae</taxon>
        <taxon>Darwinula</taxon>
    </lineage>
</organism>
<keyword evidence="1" id="KW-0732">Signal</keyword>
<proteinExistence type="predicted"/>
<evidence type="ECO:0000313" key="4">
    <source>
        <dbReference type="Proteomes" id="UP000677054"/>
    </source>
</evidence>
<dbReference type="InterPro" id="IPR018244">
    <property type="entry name" value="Allrgn_V5/Tpx1_CS"/>
</dbReference>
<evidence type="ECO:0000256" key="1">
    <source>
        <dbReference type="SAM" id="SignalP"/>
    </source>
</evidence>
<dbReference type="Gene3D" id="3.40.33.10">
    <property type="entry name" value="CAP"/>
    <property type="match status" value="1"/>
</dbReference>
<gene>
    <name evidence="3" type="ORF">DSTB1V02_LOCUS9091</name>
</gene>
<dbReference type="GO" id="GO:0005576">
    <property type="term" value="C:extracellular region"/>
    <property type="evidence" value="ECO:0007669"/>
    <property type="project" value="InterPro"/>
</dbReference>
<dbReference type="InterPro" id="IPR014044">
    <property type="entry name" value="CAP_dom"/>
</dbReference>
<dbReference type="PRINTS" id="PR00837">
    <property type="entry name" value="V5TPXLIKE"/>
</dbReference>